<sequence>MLNFIENSAEFGHFERADAVLPTRAPALTDNAMRCDVADQSDSANPSTVNSERWLPVPGFEGLYEVSDQGRVRSLDRVIETASRWGGIKTNRLRGRILKPTPSGSRRQHLIVSLGRGNLVFVHRLVLLAFVGPRPDGMECRHLDGNGSNNNLSNLIWGTRLENMGDRTRLGEHNAPRGERNRRAVLTTEQAVEIKRLLRVGQRQSDIARRFGVHRNVVCKIASGHTWAWLR</sequence>
<dbReference type="SUPFAM" id="SSF54060">
    <property type="entry name" value="His-Me finger endonucleases"/>
    <property type="match status" value="1"/>
</dbReference>
<dbReference type="GO" id="GO:0016788">
    <property type="term" value="F:hydrolase activity, acting on ester bonds"/>
    <property type="evidence" value="ECO:0007669"/>
    <property type="project" value="InterPro"/>
</dbReference>
<gene>
    <name evidence="3" type="ORF">FRZ32_08435</name>
</gene>
<dbReference type="OrthoDB" id="4313779at2"/>
<keyword evidence="4" id="KW-1185">Reference proteome</keyword>
<dbReference type="Pfam" id="PF07463">
    <property type="entry name" value="NUMOD4"/>
    <property type="match status" value="1"/>
</dbReference>
<reference evidence="3 4" key="1">
    <citation type="journal article" date="2015" name="J. Microbiol.">
        <title>Sphingosinicella ginsenosidimutans sp. nov., with ginsenoside converting activity.</title>
        <authorList>
            <person name="Kim J.K."/>
            <person name="Kang M.S."/>
            <person name="Park S.C."/>
            <person name="Kim K.M."/>
            <person name="Choi K."/>
            <person name="Yoon M.H."/>
            <person name="Im W.T."/>
        </authorList>
    </citation>
    <scope>NUCLEOTIDE SEQUENCE [LARGE SCALE GENOMIC DNA]</scope>
    <source>
        <strain evidence="3 4">BS-11</strain>
    </source>
</reference>
<protein>
    <recommendedName>
        <fullName evidence="5">HNH nuclease domain-containing protein</fullName>
    </recommendedName>
</protein>
<feature type="domain" description="NUMOD4" evidence="1">
    <location>
        <begin position="52"/>
        <end position="101"/>
    </location>
</feature>
<dbReference type="Proteomes" id="UP000321249">
    <property type="component" value="Unassembled WGS sequence"/>
</dbReference>
<dbReference type="EMBL" id="VOQQ01000001">
    <property type="protein sequence ID" value="TXC63683.1"/>
    <property type="molecule type" value="Genomic_DNA"/>
</dbReference>
<dbReference type="InterPro" id="IPR010902">
    <property type="entry name" value="NUMOD4"/>
</dbReference>
<dbReference type="Pfam" id="PF13392">
    <property type="entry name" value="HNH_3"/>
    <property type="match status" value="1"/>
</dbReference>
<evidence type="ECO:0000259" key="2">
    <source>
        <dbReference type="Pfam" id="PF13392"/>
    </source>
</evidence>
<accession>A0A5C6TTF0</accession>
<dbReference type="Gene3D" id="3.90.75.20">
    <property type="match status" value="1"/>
</dbReference>
<comment type="caution">
    <text evidence="3">The sequence shown here is derived from an EMBL/GenBank/DDBJ whole genome shotgun (WGS) entry which is preliminary data.</text>
</comment>
<feature type="domain" description="HNH nuclease" evidence="2">
    <location>
        <begin position="121"/>
        <end position="164"/>
    </location>
</feature>
<dbReference type="AlphaFoldDB" id="A0A5C6TTF0"/>
<evidence type="ECO:0000313" key="4">
    <source>
        <dbReference type="Proteomes" id="UP000321249"/>
    </source>
</evidence>
<evidence type="ECO:0000259" key="1">
    <source>
        <dbReference type="Pfam" id="PF07463"/>
    </source>
</evidence>
<proteinExistence type="predicted"/>
<evidence type="ECO:0008006" key="5">
    <source>
        <dbReference type="Google" id="ProtNLM"/>
    </source>
</evidence>
<evidence type="ECO:0000313" key="3">
    <source>
        <dbReference type="EMBL" id="TXC63683.1"/>
    </source>
</evidence>
<dbReference type="InterPro" id="IPR003615">
    <property type="entry name" value="HNH_nuc"/>
</dbReference>
<organism evidence="3 4">
    <name type="scientific">Allosphingosinicella ginsenosidimutans</name>
    <dbReference type="NCBI Taxonomy" id="1176539"/>
    <lineage>
        <taxon>Bacteria</taxon>
        <taxon>Pseudomonadati</taxon>
        <taxon>Pseudomonadota</taxon>
        <taxon>Alphaproteobacteria</taxon>
        <taxon>Sphingomonadales</taxon>
        <taxon>Sphingomonadaceae</taxon>
        <taxon>Allosphingosinicella</taxon>
    </lineage>
</organism>
<name>A0A5C6TTF0_9SPHN</name>
<dbReference type="InterPro" id="IPR044925">
    <property type="entry name" value="His-Me_finger_sf"/>
</dbReference>